<evidence type="ECO:0000313" key="2">
    <source>
        <dbReference type="Proteomes" id="UP001060085"/>
    </source>
</evidence>
<name>A0ACB9ZYF4_CATRO</name>
<comment type="caution">
    <text evidence="1">The sequence shown here is derived from an EMBL/GenBank/DDBJ whole genome shotgun (WGS) entry which is preliminary data.</text>
</comment>
<reference evidence="2" key="1">
    <citation type="journal article" date="2023" name="Nat. Plants">
        <title>Single-cell RNA sequencing provides a high-resolution roadmap for understanding the multicellular compartmentation of specialized metabolism.</title>
        <authorList>
            <person name="Sun S."/>
            <person name="Shen X."/>
            <person name="Li Y."/>
            <person name="Li Y."/>
            <person name="Wang S."/>
            <person name="Li R."/>
            <person name="Zhang H."/>
            <person name="Shen G."/>
            <person name="Guo B."/>
            <person name="Wei J."/>
            <person name="Xu J."/>
            <person name="St-Pierre B."/>
            <person name="Chen S."/>
            <person name="Sun C."/>
        </authorList>
    </citation>
    <scope>NUCLEOTIDE SEQUENCE [LARGE SCALE GENOMIC DNA]</scope>
</reference>
<accession>A0ACB9ZYF4</accession>
<dbReference type="EMBL" id="CM044707">
    <property type="protein sequence ID" value="KAI5653531.1"/>
    <property type="molecule type" value="Genomic_DNA"/>
</dbReference>
<keyword evidence="2" id="KW-1185">Reference proteome</keyword>
<evidence type="ECO:0000313" key="1">
    <source>
        <dbReference type="EMBL" id="KAI5653531.1"/>
    </source>
</evidence>
<sequence>MGRVDPIGYPITALNRNFCTISPSFSSNSLENFLSLFSQTPIASPHLQLLQAFFSPLSILSSNFSPLRRATPAASSLGAGNILDTEHLATILGIADVGNRATVDSNRKTIGEDPDWNFDEACNCFNIRPQAMKHHQIIHGGDFPYLLHRALAYFFGTSLFKRGRDLVNCSWDEENQVWIPPSEEDRVRDSNLTVFAQLRKLSKPT</sequence>
<organism evidence="1 2">
    <name type="scientific">Catharanthus roseus</name>
    <name type="common">Madagascar periwinkle</name>
    <name type="synonym">Vinca rosea</name>
    <dbReference type="NCBI Taxonomy" id="4058"/>
    <lineage>
        <taxon>Eukaryota</taxon>
        <taxon>Viridiplantae</taxon>
        <taxon>Streptophyta</taxon>
        <taxon>Embryophyta</taxon>
        <taxon>Tracheophyta</taxon>
        <taxon>Spermatophyta</taxon>
        <taxon>Magnoliopsida</taxon>
        <taxon>eudicotyledons</taxon>
        <taxon>Gunneridae</taxon>
        <taxon>Pentapetalae</taxon>
        <taxon>asterids</taxon>
        <taxon>lamiids</taxon>
        <taxon>Gentianales</taxon>
        <taxon>Apocynaceae</taxon>
        <taxon>Rauvolfioideae</taxon>
        <taxon>Vinceae</taxon>
        <taxon>Catharanthinae</taxon>
        <taxon>Catharanthus</taxon>
    </lineage>
</organism>
<protein>
    <submittedName>
        <fullName evidence="1">Uncharacterized protein</fullName>
    </submittedName>
</protein>
<proteinExistence type="predicted"/>
<dbReference type="Proteomes" id="UP001060085">
    <property type="component" value="Linkage Group LG07"/>
</dbReference>
<gene>
    <name evidence="1" type="ORF">M9H77_30718</name>
</gene>